<dbReference type="GO" id="GO:0008909">
    <property type="term" value="F:isochorismate synthase activity"/>
    <property type="evidence" value="ECO:0007669"/>
    <property type="project" value="UniProtKB-EC"/>
</dbReference>
<proteinExistence type="inferred from homology"/>
<dbReference type="SUPFAM" id="SSF56322">
    <property type="entry name" value="ADC synthase"/>
    <property type="match status" value="1"/>
</dbReference>
<dbReference type="InterPro" id="IPR015890">
    <property type="entry name" value="Chorismate_C"/>
</dbReference>
<evidence type="ECO:0000256" key="3">
    <source>
        <dbReference type="ARBA" id="ARBA00012824"/>
    </source>
</evidence>
<evidence type="ECO:0000256" key="4">
    <source>
        <dbReference type="ARBA" id="ARBA00023235"/>
    </source>
</evidence>
<dbReference type="Proteomes" id="UP000199306">
    <property type="component" value="Unassembled WGS sequence"/>
</dbReference>
<dbReference type="EMBL" id="FOXH01000015">
    <property type="protein sequence ID" value="SFQ33097.1"/>
    <property type="molecule type" value="Genomic_DNA"/>
</dbReference>
<reference evidence="7 8" key="1">
    <citation type="submission" date="2016-10" db="EMBL/GenBank/DDBJ databases">
        <authorList>
            <person name="de Groot N.N."/>
        </authorList>
    </citation>
    <scope>NUCLEOTIDE SEQUENCE [LARGE SCALE GENOMIC DNA]</scope>
    <source>
        <strain evidence="8">E92,LMG 26720,CCM 7988</strain>
    </source>
</reference>
<organism evidence="7 8">
    <name type="scientific">Pseudarcicella hirudinis</name>
    <dbReference type="NCBI Taxonomy" id="1079859"/>
    <lineage>
        <taxon>Bacteria</taxon>
        <taxon>Pseudomonadati</taxon>
        <taxon>Bacteroidota</taxon>
        <taxon>Cytophagia</taxon>
        <taxon>Cytophagales</taxon>
        <taxon>Flectobacillaceae</taxon>
        <taxon>Pseudarcicella</taxon>
    </lineage>
</organism>
<dbReference type="PANTHER" id="PTHR42839:SF2">
    <property type="entry name" value="ISOCHORISMATE SYNTHASE ENTC"/>
    <property type="match status" value="1"/>
</dbReference>
<evidence type="ECO:0000313" key="8">
    <source>
        <dbReference type="Proteomes" id="UP000199306"/>
    </source>
</evidence>
<evidence type="ECO:0000256" key="5">
    <source>
        <dbReference type="ARBA" id="ARBA00041564"/>
    </source>
</evidence>
<gene>
    <name evidence="7" type="ORF">SAMN04515674_11563</name>
</gene>
<evidence type="ECO:0000256" key="2">
    <source>
        <dbReference type="ARBA" id="ARBA00005297"/>
    </source>
</evidence>
<dbReference type="InterPro" id="IPR004561">
    <property type="entry name" value="IsoChor_synthase"/>
</dbReference>
<feature type="domain" description="Chorismate-utilising enzyme C-terminal" evidence="6">
    <location>
        <begin position="146"/>
        <end position="402"/>
    </location>
</feature>
<sequence>MYPTSELHISTQIQRIAALWNTAVTEAYPVALWRRPNTAEKQLAVDLSGKIQATKIDLEELPSGFVISPFQGEPLFLKADLFYCFDSGNNEIEDCLKVKPLEAEIFENKVRTWLQNTPGQIPDSDKHADFSREFHSEGTSMYNEITFAEMVEHGIGAIQEGLMQKVVLSRTTQVVLPESFDVVDAFNKLCKTYPNAFISAVYLPMQKVTWLCATPETLVSLDRNGIFRTMSLAGTQSAIGENGEKLSVSEAKWSHKDIEEQAFVSRYILECFKQIRLREYVENGPKTVLAGNLMHLRTDYSVDTQKVNFSQLGTVMLELLHPTSAVCGMPKENALRFIAENELHQREFYSGFLGPINIHQETHLFVNLRTMKIEGDKGTFFAGCGITEESNPMKEWHETEIKCQTLMDVIL</sequence>
<dbReference type="STRING" id="1079859.SAMN04515674_11563"/>
<evidence type="ECO:0000313" key="7">
    <source>
        <dbReference type="EMBL" id="SFQ33097.1"/>
    </source>
</evidence>
<dbReference type="RefSeq" id="WP_092019043.1">
    <property type="nucleotide sequence ID" value="NZ_FOXH01000015.1"/>
</dbReference>
<keyword evidence="8" id="KW-1185">Reference proteome</keyword>
<name>A0A1I5XN33_9BACT</name>
<dbReference type="AlphaFoldDB" id="A0A1I5XN33"/>
<dbReference type="PANTHER" id="PTHR42839">
    <property type="entry name" value="ISOCHORISMATE SYNTHASE ENTC"/>
    <property type="match status" value="1"/>
</dbReference>
<dbReference type="Pfam" id="PF00425">
    <property type="entry name" value="Chorismate_bind"/>
    <property type="match status" value="1"/>
</dbReference>
<dbReference type="OrthoDB" id="9806579at2"/>
<evidence type="ECO:0000256" key="1">
    <source>
        <dbReference type="ARBA" id="ARBA00000799"/>
    </source>
</evidence>
<evidence type="ECO:0000259" key="6">
    <source>
        <dbReference type="Pfam" id="PF00425"/>
    </source>
</evidence>
<dbReference type="Gene3D" id="3.60.120.10">
    <property type="entry name" value="Anthranilate synthase"/>
    <property type="match status" value="1"/>
</dbReference>
<dbReference type="NCBIfam" id="TIGR00543">
    <property type="entry name" value="isochor_syn"/>
    <property type="match status" value="1"/>
</dbReference>
<dbReference type="InterPro" id="IPR005801">
    <property type="entry name" value="ADC_synthase"/>
</dbReference>
<dbReference type="EC" id="5.4.4.2" evidence="3"/>
<accession>A0A1I5XN33</accession>
<comment type="catalytic activity">
    <reaction evidence="1">
        <text>chorismate = isochorismate</text>
        <dbReference type="Rhea" id="RHEA:18985"/>
        <dbReference type="ChEBI" id="CHEBI:29748"/>
        <dbReference type="ChEBI" id="CHEBI:29780"/>
        <dbReference type="EC" id="5.4.4.2"/>
    </reaction>
</comment>
<comment type="similarity">
    <text evidence="2">Belongs to the isochorismate synthase family.</text>
</comment>
<keyword evidence="4" id="KW-0413">Isomerase</keyword>
<protein>
    <recommendedName>
        <fullName evidence="3">isochorismate synthase</fullName>
        <ecNumber evidence="3">5.4.4.2</ecNumber>
    </recommendedName>
    <alternativeName>
        <fullName evidence="5">Isochorismate mutase</fullName>
    </alternativeName>
</protein>